<comment type="pathway">
    <text evidence="5">Pyrimidine metabolism; dUMP biosynthesis; dUMP from dCTP (dUTP route): step 2/2.</text>
</comment>
<dbReference type="NCBIfam" id="TIGR00576">
    <property type="entry name" value="dut"/>
    <property type="match status" value="1"/>
</dbReference>
<dbReference type="GO" id="GO:0046081">
    <property type="term" value="P:dUTP catabolic process"/>
    <property type="evidence" value="ECO:0007669"/>
    <property type="project" value="InterPro"/>
</dbReference>
<accession>C7H543</accession>
<dbReference type="Proteomes" id="UP000004619">
    <property type="component" value="Unassembled WGS sequence"/>
</dbReference>
<keyword evidence="8" id="KW-1185">Reference proteome</keyword>
<dbReference type="NCBIfam" id="NF001862">
    <property type="entry name" value="PRK00601.1"/>
    <property type="match status" value="1"/>
</dbReference>
<comment type="caution">
    <text evidence="5">Lacks conserved residue(s) required for the propagation of feature annotation.</text>
</comment>
<dbReference type="CDD" id="cd07557">
    <property type="entry name" value="trimeric_dUTPase"/>
    <property type="match status" value="1"/>
</dbReference>
<evidence type="ECO:0000256" key="5">
    <source>
        <dbReference type="HAMAP-Rule" id="MF_00116"/>
    </source>
</evidence>
<feature type="domain" description="dUTPase-like" evidence="6">
    <location>
        <begin position="19"/>
        <end position="151"/>
    </location>
</feature>
<evidence type="ECO:0000313" key="7">
    <source>
        <dbReference type="EMBL" id="EEU96961.1"/>
    </source>
</evidence>
<dbReference type="AlphaFoldDB" id="C7H543"/>
<name>C7H543_FAED2</name>
<evidence type="ECO:0000256" key="3">
    <source>
        <dbReference type="ARBA" id="ARBA00023080"/>
    </source>
</evidence>
<dbReference type="GO" id="GO:0004170">
    <property type="term" value="F:dUTP diphosphatase activity"/>
    <property type="evidence" value="ECO:0007669"/>
    <property type="project" value="UniProtKB-UniRule"/>
</dbReference>
<gene>
    <name evidence="5 7" type="primary">dut</name>
    <name evidence="7" type="ORF">FAEPRAA2165_01413</name>
</gene>
<feature type="binding site" evidence="5">
    <location>
        <begin position="89"/>
        <end position="91"/>
    </location>
    <ligand>
        <name>substrate</name>
    </ligand>
</feature>
<comment type="caution">
    <text evidence="7">The sequence shown here is derived from an EMBL/GenBank/DDBJ whole genome shotgun (WGS) entry which is preliminary data.</text>
</comment>
<dbReference type="eggNOG" id="COG0756">
    <property type="taxonomic scope" value="Bacteria"/>
</dbReference>
<dbReference type="InterPro" id="IPR033704">
    <property type="entry name" value="dUTPase_trimeric"/>
</dbReference>
<keyword evidence="5" id="KW-0479">Metal-binding</keyword>
<evidence type="ECO:0000256" key="1">
    <source>
        <dbReference type="ARBA" id="ARBA00006581"/>
    </source>
</evidence>
<feature type="binding site" evidence="5">
    <location>
        <position position="85"/>
    </location>
    <ligand>
        <name>substrate</name>
    </ligand>
</feature>
<comment type="catalytic activity">
    <reaction evidence="4 5">
        <text>dUTP + H2O = dUMP + diphosphate + H(+)</text>
        <dbReference type="Rhea" id="RHEA:10248"/>
        <dbReference type="ChEBI" id="CHEBI:15377"/>
        <dbReference type="ChEBI" id="CHEBI:15378"/>
        <dbReference type="ChEBI" id="CHEBI:33019"/>
        <dbReference type="ChEBI" id="CHEBI:61555"/>
        <dbReference type="ChEBI" id="CHEBI:246422"/>
        <dbReference type="EC" id="3.6.1.23"/>
    </reaction>
</comment>
<feature type="binding site" evidence="5">
    <location>
        <begin position="72"/>
        <end position="74"/>
    </location>
    <ligand>
        <name>substrate</name>
    </ligand>
</feature>
<dbReference type="PANTHER" id="PTHR11241:SF0">
    <property type="entry name" value="DEOXYURIDINE 5'-TRIPHOSPHATE NUCLEOTIDOHYDROLASE"/>
    <property type="match status" value="1"/>
</dbReference>
<proteinExistence type="inferred from homology"/>
<comment type="cofactor">
    <cofactor evidence="5">
        <name>Mg(2+)</name>
        <dbReference type="ChEBI" id="CHEBI:18420"/>
    </cofactor>
</comment>
<reference evidence="7" key="1">
    <citation type="submission" date="2009-08" db="EMBL/GenBank/DDBJ databases">
        <authorList>
            <person name="Weinstock G."/>
            <person name="Sodergren E."/>
            <person name="Clifton S."/>
            <person name="Fulton L."/>
            <person name="Fulton B."/>
            <person name="Courtney L."/>
            <person name="Fronick C."/>
            <person name="Harrison M."/>
            <person name="Strong C."/>
            <person name="Farmer C."/>
            <person name="Delahaunty K."/>
            <person name="Markovic C."/>
            <person name="Hall O."/>
            <person name="Minx P."/>
            <person name="Tomlinson C."/>
            <person name="Mitreva M."/>
            <person name="Nelson J."/>
            <person name="Hou S."/>
            <person name="Wollam A."/>
            <person name="Pepin K.H."/>
            <person name="Johnson M."/>
            <person name="Bhonagiri V."/>
            <person name="Nash W.E."/>
            <person name="Warren W."/>
            <person name="Chinwalla A."/>
            <person name="Mardis E.R."/>
            <person name="Wilson R.K."/>
        </authorList>
    </citation>
    <scope>NUCLEOTIDE SEQUENCE [LARGE SCALE GENOMIC DNA]</scope>
    <source>
        <strain evidence="7">A2-165</strain>
    </source>
</reference>
<organism evidence="7 8">
    <name type="scientific">Faecalibacterium duncaniae (strain DSM 17677 / JCM 31915 / A2-165)</name>
    <name type="common">Faecalibacterium prausnitzii</name>
    <dbReference type="NCBI Taxonomy" id="411483"/>
    <lineage>
        <taxon>Bacteria</taxon>
        <taxon>Bacillati</taxon>
        <taxon>Bacillota</taxon>
        <taxon>Clostridia</taxon>
        <taxon>Eubacteriales</taxon>
        <taxon>Oscillospiraceae</taxon>
        <taxon>Faecalibacterium</taxon>
    </lineage>
</organism>
<dbReference type="InterPro" id="IPR029054">
    <property type="entry name" value="dUTPase-like"/>
</dbReference>
<dbReference type="SUPFAM" id="SSF51283">
    <property type="entry name" value="dUTPase-like"/>
    <property type="match status" value="1"/>
</dbReference>
<dbReference type="UniPathway" id="UPA00610">
    <property type="reaction ID" value="UER00666"/>
</dbReference>
<dbReference type="HOGENOM" id="CLU_068508_1_2_9"/>
<evidence type="ECO:0000256" key="4">
    <source>
        <dbReference type="ARBA" id="ARBA00047686"/>
    </source>
</evidence>
<dbReference type="STRING" id="411483.FAEPRAA2165_01413"/>
<dbReference type="InterPro" id="IPR036157">
    <property type="entry name" value="dUTPase-like_sf"/>
</dbReference>
<dbReference type="EC" id="3.6.1.23" evidence="5"/>
<evidence type="ECO:0000313" key="8">
    <source>
        <dbReference type="Proteomes" id="UP000004619"/>
    </source>
</evidence>
<comment type="function">
    <text evidence="5">This enzyme is involved in nucleotide metabolism: it produces dUMP, the immediate precursor of thymidine nucleotides and it decreases the intracellular concentration of dUTP so that uracil cannot be incorporated into DNA.</text>
</comment>
<dbReference type="Gene3D" id="2.70.40.10">
    <property type="match status" value="1"/>
</dbReference>
<evidence type="ECO:0000256" key="2">
    <source>
        <dbReference type="ARBA" id="ARBA00022801"/>
    </source>
</evidence>
<keyword evidence="2 5" id="KW-0378">Hydrolase</keyword>
<keyword evidence="5" id="KW-0460">Magnesium</keyword>
<dbReference type="PANTHER" id="PTHR11241">
    <property type="entry name" value="DEOXYURIDINE 5'-TRIPHOSPHATE NUCLEOTIDOHYDROLASE"/>
    <property type="match status" value="1"/>
</dbReference>
<dbReference type="GO" id="GO:0006226">
    <property type="term" value="P:dUMP biosynthetic process"/>
    <property type="evidence" value="ECO:0007669"/>
    <property type="project" value="UniProtKB-UniRule"/>
</dbReference>
<comment type="similarity">
    <text evidence="1 5">Belongs to the dUTPase family.</text>
</comment>
<dbReference type="GO" id="GO:0000287">
    <property type="term" value="F:magnesium ion binding"/>
    <property type="evidence" value="ECO:0007669"/>
    <property type="project" value="UniProtKB-UniRule"/>
</dbReference>
<dbReference type="InterPro" id="IPR008181">
    <property type="entry name" value="dUTPase"/>
</dbReference>
<keyword evidence="3 5" id="KW-0546">Nucleotide metabolism</keyword>
<dbReference type="PATRIC" id="fig|411483.3.peg.1418"/>
<sequence length="152" mass="15814">MRYTMEPITVNYKVLDPRAKVPAYATPGAAAADLCAVLDEPLTLAPMQRALVPTGLAIELPGPHAVALVYARSGLSIKHGLCMANGVGVVDSDYRGELKVPMINLGTEAYTIQPGERVAQLCIAPVYTAAFAQAAELGDTQRGAGGFGSTGK</sequence>
<protein>
    <recommendedName>
        <fullName evidence="5">Deoxyuridine 5'-triphosphate nucleotidohydrolase</fullName>
        <shortName evidence="5">dUTPase</shortName>
        <ecNumber evidence="5">3.6.1.23</ecNumber>
    </recommendedName>
    <alternativeName>
        <fullName evidence="5">dUTP pyrophosphatase</fullName>
    </alternativeName>
</protein>
<dbReference type="HAMAP" id="MF_00116">
    <property type="entry name" value="dUTPase_bact"/>
    <property type="match status" value="1"/>
</dbReference>
<dbReference type="Pfam" id="PF00692">
    <property type="entry name" value="dUTPase"/>
    <property type="match status" value="1"/>
</dbReference>
<evidence type="ECO:0000259" key="6">
    <source>
        <dbReference type="Pfam" id="PF00692"/>
    </source>
</evidence>
<dbReference type="EMBL" id="ACOP02000040">
    <property type="protein sequence ID" value="EEU96961.1"/>
    <property type="molecule type" value="Genomic_DNA"/>
</dbReference>